<accession>A0A1Q9BYM7</accession>
<dbReference type="OrthoDB" id="429640at2759"/>
<dbReference type="EMBL" id="LSRX01002283">
    <property type="protein sequence ID" value="OLP75781.1"/>
    <property type="molecule type" value="Genomic_DNA"/>
</dbReference>
<dbReference type="AlphaFoldDB" id="A0A1Q9BYM7"/>
<proteinExistence type="predicted"/>
<name>A0A1Q9BYM7_SYMMI</name>
<gene>
    <name evidence="1" type="ORF">AK812_SmicGene44370</name>
</gene>
<keyword evidence="2" id="KW-1185">Reference proteome</keyword>
<sequence>MMIPGSRCWRGYRMKESWRRTEATAAIFAQRTYRLFPSNMGSTSSSGATGSVGFGSAFAGGAGSLAVGVPLSFTGASGRGSATKMMVDNDIVQLIEKSHVTKVSLWRCEVKALPFRNRLHAIIVLHFKYDPVDYGMRFEYTHKGLEYSKSPCVSNPTAELVNSRSVFVCGSKVSAVLRRWKDKAKYNSRDDNCIHFAEEVMDSLGCHEATLSCMQSETRKLHNAGVIGGSTLMLGSAAMGAVGSAAASR</sequence>
<comment type="caution">
    <text evidence="1">The sequence shown here is derived from an EMBL/GenBank/DDBJ whole genome shotgun (WGS) entry which is preliminary data.</text>
</comment>
<protein>
    <submittedName>
        <fullName evidence="1">Uncharacterized protein</fullName>
    </submittedName>
</protein>
<evidence type="ECO:0000313" key="1">
    <source>
        <dbReference type="EMBL" id="OLP75781.1"/>
    </source>
</evidence>
<reference evidence="1 2" key="1">
    <citation type="submission" date="2016-02" db="EMBL/GenBank/DDBJ databases">
        <title>Genome analysis of coral dinoflagellate symbionts highlights evolutionary adaptations to a symbiotic lifestyle.</title>
        <authorList>
            <person name="Aranda M."/>
            <person name="Li Y."/>
            <person name="Liew Y.J."/>
            <person name="Baumgarten S."/>
            <person name="Simakov O."/>
            <person name="Wilson M."/>
            <person name="Piel J."/>
            <person name="Ashoor H."/>
            <person name="Bougouffa S."/>
            <person name="Bajic V.B."/>
            <person name="Ryu T."/>
            <person name="Ravasi T."/>
            <person name="Bayer T."/>
            <person name="Micklem G."/>
            <person name="Kim H."/>
            <person name="Bhak J."/>
            <person name="Lajeunesse T.C."/>
            <person name="Voolstra C.R."/>
        </authorList>
    </citation>
    <scope>NUCLEOTIDE SEQUENCE [LARGE SCALE GENOMIC DNA]</scope>
    <source>
        <strain evidence="1 2">CCMP2467</strain>
    </source>
</reference>
<dbReference type="Proteomes" id="UP000186817">
    <property type="component" value="Unassembled WGS sequence"/>
</dbReference>
<organism evidence="1 2">
    <name type="scientific">Symbiodinium microadriaticum</name>
    <name type="common">Dinoflagellate</name>
    <name type="synonym">Zooxanthella microadriatica</name>
    <dbReference type="NCBI Taxonomy" id="2951"/>
    <lineage>
        <taxon>Eukaryota</taxon>
        <taxon>Sar</taxon>
        <taxon>Alveolata</taxon>
        <taxon>Dinophyceae</taxon>
        <taxon>Suessiales</taxon>
        <taxon>Symbiodiniaceae</taxon>
        <taxon>Symbiodinium</taxon>
    </lineage>
</organism>
<evidence type="ECO:0000313" key="2">
    <source>
        <dbReference type="Proteomes" id="UP000186817"/>
    </source>
</evidence>